<evidence type="ECO:0000256" key="1">
    <source>
        <dbReference type="SAM" id="SignalP"/>
    </source>
</evidence>
<feature type="chain" id="PRO_5015418302" description="Multidrug ABC transporter ATPase" evidence="1">
    <location>
        <begin position="26"/>
        <end position="284"/>
    </location>
</feature>
<dbReference type="EMBL" id="PREU01000001">
    <property type="protein sequence ID" value="PPA77908.1"/>
    <property type="molecule type" value="Genomic_DNA"/>
</dbReference>
<dbReference type="AlphaFoldDB" id="A0A2S5GY32"/>
<name>A0A2S5GY32_9BURK</name>
<evidence type="ECO:0008006" key="4">
    <source>
        <dbReference type="Google" id="ProtNLM"/>
    </source>
</evidence>
<reference evidence="2 3" key="1">
    <citation type="submission" date="2018-02" db="EMBL/GenBank/DDBJ databases">
        <title>Draft Genome of Achromobacter spanius stain 6.</title>
        <authorList>
            <person name="Gunasekera T.S."/>
            <person name="Radwan O."/>
            <person name="Ruiz O.N."/>
        </authorList>
    </citation>
    <scope>NUCLEOTIDE SEQUENCE [LARGE SCALE GENOMIC DNA]</scope>
    <source>
        <strain evidence="2 3">6</strain>
    </source>
</reference>
<dbReference type="Proteomes" id="UP000239990">
    <property type="component" value="Unassembled WGS sequence"/>
</dbReference>
<keyword evidence="1" id="KW-0732">Signal</keyword>
<protein>
    <recommendedName>
        <fullName evidence="4">Multidrug ABC transporter ATPase</fullName>
    </recommendedName>
</protein>
<feature type="signal peptide" evidence="1">
    <location>
        <begin position="1"/>
        <end position="25"/>
    </location>
</feature>
<organism evidence="2 3">
    <name type="scientific">Achromobacter spanius</name>
    <dbReference type="NCBI Taxonomy" id="217203"/>
    <lineage>
        <taxon>Bacteria</taxon>
        <taxon>Pseudomonadati</taxon>
        <taxon>Pseudomonadota</taxon>
        <taxon>Betaproteobacteria</taxon>
        <taxon>Burkholderiales</taxon>
        <taxon>Alcaligenaceae</taxon>
        <taxon>Achromobacter</taxon>
    </lineage>
</organism>
<comment type="caution">
    <text evidence="2">The sequence shown here is derived from an EMBL/GenBank/DDBJ whole genome shotgun (WGS) entry which is preliminary data.</text>
</comment>
<evidence type="ECO:0000313" key="2">
    <source>
        <dbReference type="EMBL" id="PPA77908.1"/>
    </source>
</evidence>
<proteinExistence type="predicted"/>
<accession>A0A2S5GY32</accession>
<gene>
    <name evidence="2" type="ORF">C4E15_01030</name>
</gene>
<sequence length="284" mass="30797">MFRPYSRLPAALLLSAVVTCGAAQAASGPCPEAAGIVRTVYNNTDKPDAQGRIRLKEGHAIVTLSDADVGAPFAVACKAWPANPDLLLVAVPLMQDTPDPENGHVGDLDVLVLDKQTLQVRQRRRLVGLMSDDAVRIAGLTFDTARYDVATDKRAFGIRIEREGASRANPFDETSLRLFTVHDNELRLVLDGMSVNRSSGVWDTTCAGEFSESAVSLAVGDTQRRGYRDLIATESHSASRASVQQGDCKEKTVKQGKTRHTLTFDGKRYRIPAALRSMDRDSAG</sequence>
<dbReference type="OrthoDB" id="7202514at2"/>
<evidence type="ECO:0000313" key="3">
    <source>
        <dbReference type="Proteomes" id="UP000239990"/>
    </source>
</evidence>
<dbReference type="RefSeq" id="WP_104141851.1">
    <property type="nucleotide sequence ID" value="NZ_PREU01000001.1"/>
</dbReference>